<dbReference type="PANTHER" id="PTHR21499:SF3">
    <property type="entry name" value="ASPARTOKINASE"/>
    <property type="match status" value="1"/>
</dbReference>
<keyword evidence="6 12" id="KW-0808">Transferase</keyword>
<dbReference type="CDD" id="cd04261">
    <property type="entry name" value="AAK_AKii-LysC-BS"/>
    <property type="match status" value="1"/>
</dbReference>
<dbReference type="RefSeq" id="WP_395813248.1">
    <property type="nucleotide sequence ID" value="NZ_CP043494.1"/>
</dbReference>
<dbReference type="Gene3D" id="3.30.70.260">
    <property type="match status" value="2"/>
</dbReference>
<evidence type="ECO:0000256" key="11">
    <source>
        <dbReference type="ARBA" id="ARBA00047872"/>
    </source>
</evidence>
<dbReference type="InterPro" id="IPR045865">
    <property type="entry name" value="ACT-like_dom_sf"/>
</dbReference>
<dbReference type="NCBIfam" id="NF005155">
    <property type="entry name" value="PRK06635.1-4"/>
    <property type="match status" value="1"/>
</dbReference>
<evidence type="ECO:0000313" key="16">
    <source>
        <dbReference type="EMBL" id="WNG42965.1"/>
    </source>
</evidence>
<evidence type="ECO:0000256" key="3">
    <source>
        <dbReference type="ARBA" id="ARBA00005139"/>
    </source>
</evidence>
<evidence type="ECO:0000256" key="6">
    <source>
        <dbReference type="ARBA" id="ARBA00022679"/>
    </source>
</evidence>
<comment type="similarity">
    <text evidence="4 12">Belongs to the aspartokinase family.</text>
</comment>
<evidence type="ECO:0000256" key="7">
    <source>
        <dbReference type="ARBA" id="ARBA00022741"/>
    </source>
</evidence>
<keyword evidence="9" id="KW-0067">ATP-binding</keyword>
<evidence type="ECO:0000259" key="15">
    <source>
        <dbReference type="Pfam" id="PF22468"/>
    </source>
</evidence>
<feature type="domain" description="Aspartate/glutamate/uridylate kinase" evidence="14">
    <location>
        <begin position="23"/>
        <end position="250"/>
    </location>
</feature>
<evidence type="ECO:0000256" key="4">
    <source>
        <dbReference type="ARBA" id="ARBA00010122"/>
    </source>
</evidence>
<keyword evidence="10" id="KW-0457">Lysine biosynthesis</keyword>
<dbReference type="NCBIfam" id="NF005154">
    <property type="entry name" value="PRK06635.1-2"/>
    <property type="match status" value="1"/>
</dbReference>
<dbReference type="Proteomes" id="UP001611383">
    <property type="component" value="Chromosome"/>
</dbReference>
<comment type="pathway">
    <text evidence="1 13">Amino-acid biosynthesis; L-lysine biosynthesis via DAP pathway; (S)-tetrahydrodipicolinate from L-aspartate: step 1/4.</text>
</comment>
<dbReference type="Pfam" id="PF00696">
    <property type="entry name" value="AA_kinase"/>
    <property type="match status" value="1"/>
</dbReference>
<protein>
    <recommendedName>
        <fullName evidence="12">Aspartokinase</fullName>
        <ecNumber evidence="12">2.7.2.4</ecNumber>
    </recommendedName>
</protein>
<name>A0ABY9WHB6_9BACT</name>
<dbReference type="SUPFAM" id="SSF55021">
    <property type="entry name" value="ACT-like"/>
    <property type="match status" value="2"/>
</dbReference>
<evidence type="ECO:0000256" key="1">
    <source>
        <dbReference type="ARBA" id="ARBA00004766"/>
    </source>
</evidence>
<dbReference type="InterPro" id="IPR001048">
    <property type="entry name" value="Asp/Glu/Uridylate_kinase"/>
</dbReference>
<dbReference type="InterPro" id="IPR054352">
    <property type="entry name" value="ACT_Aspartokinase"/>
</dbReference>
<dbReference type="InterPro" id="IPR036393">
    <property type="entry name" value="AceGlu_kinase-like_sf"/>
</dbReference>
<dbReference type="EMBL" id="CP043494">
    <property type="protein sequence ID" value="WNG42965.1"/>
    <property type="molecule type" value="Genomic_DNA"/>
</dbReference>
<dbReference type="PROSITE" id="PS00324">
    <property type="entry name" value="ASPARTOKINASE"/>
    <property type="match status" value="1"/>
</dbReference>
<evidence type="ECO:0000256" key="2">
    <source>
        <dbReference type="ARBA" id="ARBA00004986"/>
    </source>
</evidence>
<dbReference type="PANTHER" id="PTHR21499">
    <property type="entry name" value="ASPARTATE KINASE"/>
    <property type="match status" value="1"/>
</dbReference>
<dbReference type="EC" id="2.7.2.4" evidence="12"/>
<evidence type="ECO:0000256" key="12">
    <source>
        <dbReference type="RuleBase" id="RU003448"/>
    </source>
</evidence>
<comment type="catalytic activity">
    <reaction evidence="11 12">
        <text>L-aspartate + ATP = 4-phospho-L-aspartate + ADP</text>
        <dbReference type="Rhea" id="RHEA:23776"/>
        <dbReference type="ChEBI" id="CHEBI:29991"/>
        <dbReference type="ChEBI" id="CHEBI:30616"/>
        <dbReference type="ChEBI" id="CHEBI:57535"/>
        <dbReference type="ChEBI" id="CHEBI:456216"/>
        <dbReference type="EC" id="2.7.2.4"/>
    </reaction>
</comment>
<evidence type="ECO:0000256" key="8">
    <source>
        <dbReference type="ARBA" id="ARBA00022777"/>
    </source>
</evidence>
<comment type="pathway">
    <text evidence="2 13">Amino-acid biosynthesis; L-methionine biosynthesis via de novo pathway; L-homoserine from L-aspartate: step 1/3.</text>
</comment>
<dbReference type="Pfam" id="PF22468">
    <property type="entry name" value="ACT_9"/>
    <property type="match status" value="1"/>
</dbReference>
<dbReference type="InterPro" id="IPR001341">
    <property type="entry name" value="Asp_kinase"/>
</dbReference>
<dbReference type="GO" id="GO:0004072">
    <property type="term" value="F:aspartate kinase activity"/>
    <property type="evidence" value="ECO:0007669"/>
    <property type="project" value="UniProtKB-EC"/>
</dbReference>
<dbReference type="SUPFAM" id="SSF53633">
    <property type="entry name" value="Carbamate kinase-like"/>
    <property type="match status" value="1"/>
</dbReference>
<evidence type="ECO:0000256" key="10">
    <source>
        <dbReference type="ARBA" id="ARBA00023154"/>
    </source>
</evidence>
<keyword evidence="5 13" id="KW-0028">Amino-acid biosynthesis</keyword>
<dbReference type="NCBIfam" id="TIGR00657">
    <property type="entry name" value="asp_kinases"/>
    <property type="match status" value="1"/>
</dbReference>
<evidence type="ECO:0000313" key="17">
    <source>
        <dbReference type="Proteomes" id="UP001611383"/>
    </source>
</evidence>
<keyword evidence="17" id="KW-1185">Reference proteome</keyword>
<keyword evidence="8 12" id="KW-0418">Kinase</keyword>
<evidence type="ECO:0000256" key="5">
    <source>
        <dbReference type="ARBA" id="ARBA00022605"/>
    </source>
</evidence>
<feature type="domain" description="Aspartokinase ACT" evidence="15">
    <location>
        <begin position="364"/>
        <end position="422"/>
    </location>
</feature>
<proteinExistence type="inferred from homology"/>
<evidence type="ECO:0000259" key="14">
    <source>
        <dbReference type="Pfam" id="PF00696"/>
    </source>
</evidence>
<dbReference type="InterPro" id="IPR005260">
    <property type="entry name" value="Asp_kin_monofn"/>
</dbReference>
<dbReference type="PIRSF" id="PIRSF000726">
    <property type="entry name" value="Asp_kin"/>
    <property type="match status" value="1"/>
</dbReference>
<comment type="pathway">
    <text evidence="3 13">Amino-acid biosynthesis; L-threonine biosynthesis; L-threonine from L-aspartate: step 1/5.</text>
</comment>
<evidence type="ECO:0000256" key="9">
    <source>
        <dbReference type="ARBA" id="ARBA00022840"/>
    </source>
</evidence>
<reference evidence="16 17" key="1">
    <citation type="submission" date="2019-08" db="EMBL/GenBank/DDBJ databases">
        <title>Archangium and Cystobacter genomes.</title>
        <authorList>
            <person name="Chen I.-C.K."/>
            <person name="Wielgoss S."/>
        </authorList>
    </citation>
    <scope>NUCLEOTIDE SEQUENCE [LARGE SCALE GENOMIC DNA]</scope>
    <source>
        <strain evidence="16 17">Cbm 6</strain>
    </source>
</reference>
<organism evidence="16 17">
    <name type="scientific">Archangium minus</name>
    <dbReference type="NCBI Taxonomy" id="83450"/>
    <lineage>
        <taxon>Bacteria</taxon>
        <taxon>Pseudomonadati</taxon>
        <taxon>Myxococcota</taxon>
        <taxon>Myxococcia</taxon>
        <taxon>Myxococcales</taxon>
        <taxon>Cystobacterineae</taxon>
        <taxon>Archangiaceae</taxon>
        <taxon>Archangium</taxon>
    </lineage>
</organism>
<gene>
    <name evidence="16" type="ORF">F0U60_01795</name>
</gene>
<dbReference type="Gene3D" id="3.40.1160.10">
    <property type="entry name" value="Acetylglutamate kinase-like"/>
    <property type="match status" value="1"/>
</dbReference>
<evidence type="ECO:0000256" key="13">
    <source>
        <dbReference type="RuleBase" id="RU004249"/>
    </source>
</evidence>
<accession>A0ABY9WHB6</accession>
<dbReference type="InterPro" id="IPR041740">
    <property type="entry name" value="AKii-LysC-BS"/>
</dbReference>
<dbReference type="InterPro" id="IPR018042">
    <property type="entry name" value="Aspartate_kinase_CS"/>
</dbReference>
<sequence length="440" mass="46783">MKPTVIGSPLGGGVVPLGQRRPLIVKKFGGTSVAGIDRIRRIARIALECQRAGNDVVVVVSAMAGETDRLLKLAHQLLPLPDSRELDVIAATGEQVSVALTALAIQAEGGQAFSLLGHQLPVLTDKAFTRARIQWVEQGPIRRALARGQIAVVAGFQGVDAENNITTLGRGGSDTTAVAVAAALRADVCEIYTDVDGVYTADPRVCPSGRKLSAVSYEEMLELASLGAKVLQVRSVEIAMKYEVPVHVRSSFSEEEGTRILPREQVLEARRLSGLACERGQARVELLGVECSPEQVAELTDLLAELNVSVDMLCHARCSPESTQANINFTLPEGDLRRSLQSLEQFTTRLGARELRVSDGLAKVSLVGIGLRSDPGIAARLCRCLNQHGISVSGLVVNELRVSCLVDAAAADQAVRLLHDLFGLAGEAPVMEPMTSSAPA</sequence>
<keyword evidence="7" id="KW-0547">Nucleotide-binding</keyword>